<organism evidence="2">
    <name type="scientific">viral metagenome</name>
    <dbReference type="NCBI Taxonomy" id="1070528"/>
    <lineage>
        <taxon>unclassified sequences</taxon>
        <taxon>metagenomes</taxon>
        <taxon>organismal metagenomes</taxon>
    </lineage>
</organism>
<sequence>MTSLKLKTVEYEINLLVYAYETTQNMYIQYIQSKQYEDASIALRELEEINSKLLSLSAQGIQLLAKDVSYGTQYQESVHENKSHLYSVLRKAKRESYKLTQLEKQLADVEGAVVSSQSLYSSYYLQYIIISLVGLAVMVLTLKIIITQEDSALDTIILVIVMGLLTYFIIKKYIIN</sequence>
<dbReference type="AlphaFoldDB" id="A0A6C0JUB9"/>
<keyword evidence="1" id="KW-0812">Transmembrane</keyword>
<evidence type="ECO:0000313" key="2">
    <source>
        <dbReference type="EMBL" id="QHU09139.1"/>
    </source>
</evidence>
<keyword evidence="1" id="KW-0472">Membrane</keyword>
<dbReference type="EMBL" id="MN740705">
    <property type="protein sequence ID" value="QHU09139.1"/>
    <property type="molecule type" value="Genomic_DNA"/>
</dbReference>
<keyword evidence="1" id="KW-1133">Transmembrane helix</keyword>
<reference evidence="2" key="1">
    <citation type="journal article" date="2020" name="Nature">
        <title>Giant virus diversity and host interactions through global metagenomics.</title>
        <authorList>
            <person name="Schulz F."/>
            <person name="Roux S."/>
            <person name="Paez-Espino D."/>
            <person name="Jungbluth S."/>
            <person name="Walsh D.A."/>
            <person name="Denef V.J."/>
            <person name="McMahon K.D."/>
            <person name="Konstantinidis K.T."/>
            <person name="Eloe-Fadrosh E.A."/>
            <person name="Kyrpides N.C."/>
            <person name="Woyke T."/>
        </authorList>
    </citation>
    <scope>NUCLEOTIDE SEQUENCE</scope>
    <source>
        <strain evidence="2">GVMAG-S-1074260-58</strain>
    </source>
</reference>
<feature type="transmembrane region" description="Helical" evidence="1">
    <location>
        <begin position="152"/>
        <end position="170"/>
    </location>
</feature>
<proteinExistence type="predicted"/>
<protein>
    <submittedName>
        <fullName evidence="2">Uncharacterized protein</fullName>
    </submittedName>
</protein>
<feature type="transmembrane region" description="Helical" evidence="1">
    <location>
        <begin position="124"/>
        <end position="146"/>
    </location>
</feature>
<name>A0A6C0JUB9_9ZZZZ</name>
<accession>A0A6C0JUB9</accession>
<evidence type="ECO:0000256" key="1">
    <source>
        <dbReference type="SAM" id="Phobius"/>
    </source>
</evidence>